<name>A0AAW7JHI8_9BACT</name>
<reference evidence="13" key="1">
    <citation type="submission" date="2023-06" db="EMBL/GenBank/DDBJ databases">
        <authorList>
            <person name="Zeman M."/>
            <person name="Kubasova T."/>
            <person name="Jahodarova E."/>
            <person name="Nykrynova M."/>
            <person name="Rychlik I."/>
        </authorList>
    </citation>
    <scope>NUCLEOTIDE SEQUENCE</scope>
    <source>
        <strain evidence="13">ET15</strain>
        <strain evidence="12">ET37</strain>
    </source>
</reference>
<dbReference type="GO" id="GO:0009279">
    <property type="term" value="C:cell outer membrane"/>
    <property type="evidence" value="ECO:0007669"/>
    <property type="project" value="UniProtKB-SubCell"/>
</dbReference>
<evidence type="ECO:0000256" key="1">
    <source>
        <dbReference type="ARBA" id="ARBA00004196"/>
    </source>
</evidence>
<feature type="domain" description="Sulfatase N-terminal" evidence="11">
    <location>
        <begin position="24"/>
        <end position="333"/>
    </location>
</feature>
<feature type="compositionally biased region" description="Polar residues" evidence="10">
    <location>
        <begin position="672"/>
        <end position="682"/>
    </location>
</feature>
<reference evidence="13" key="2">
    <citation type="submission" date="2023-08" db="EMBL/GenBank/DDBJ databases">
        <title>Identification and characterization of horizontal gene transfer across gut microbiota members of farm animals based on homology search.</title>
        <authorList>
            <person name="Schwarzerova J."/>
            <person name="Nykrynova M."/>
            <person name="Jureckova K."/>
            <person name="Cejkova D."/>
            <person name="Rychlik I."/>
        </authorList>
    </citation>
    <scope>NUCLEOTIDE SEQUENCE</scope>
    <source>
        <strain evidence="13">ET15</strain>
        <strain evidence="12">ET37</strain>
    </source>
</reference>
<evidence type="ECO:0000313" key="14">
    <source>
        <dbReference type="Proteomes" id="UP001167831"/>
    </source>
</evidence>
<keyword evidence="13" id="KW-0378">Hydrolase</keyword>
<keyword evidence="6" id="KW-0732">Signal</keyword>
<dbReference type="GO" id="GO:0004065">
    <property type="term" value="F:arylsulfatase activity"/>
    <property type="evidence" value="ECO:0007669"/>
    <property type="project" value="TreeGrafter"/>
</dbReference>
<organism evidence="13 15">
    <name type="scientific">Leyella lascolaii</name>
    <dbReference type="NCBI Taxonomy" id="1776379"/>
    <lineage>
        <taxon>Bacteria</taxon>
        <taxon>Pseudomonadati</taxon>
        <taxon>Bacteroidota</taxon>
        <taxon>Bacteroidia</taxon>
        <taxon>Bacteroidales</taxon>
        <taxon>Prevotellaceae</taxon>
        <taxon>Leyella</taxon>
    </lineage>
</organism>
<evidence type="ECO:0000256" key="2">
    <source>
        <dbReference type="ARBA" id="ARBA00004442"/>
    </source>
</evidence>
<comment type="similarity">
    <text evidence="4">Belongs to the sulfatase family.</text>
</comment>
<dbReference type="Proteomes" id="UP001167831">
    <property type="component" value="Unassembled WGS sequence"/>
</dbReference>
<keyword evidence="7" id="KW-0472">Membrane</keyword>
<dbReference type="InterPro" id="IPR000917">
    <property type="entry name" value="Sulfatase_N"/>
</dbReference>
<dbReference type="InterPro" id="IPR006626">
    <property type="entry name" value="PbH1"/>
</dbReference>
<dbReference type="Pfam" id="PF00884">
    <property type="entry name" value="Sulfatase"/>
    <property type="match status" value="1"/>
</dbReference>
<feature type="region of interest" description="Disordered" evidence="10">
    <location>
        <begin position="669"/>
        <end position="689"/>
    </location>
</feature>
<evidence type="ECO:0000256" key="3">
    <source>
        <dbReference type="ARBA" id="ARBA00004613"/>
    </source>
</evidence>
<dbReference type="PANTHER" id="PTHR42693:SF33">
    <property type="entry name" value="ARYLSULFATASE"/>
    <property type="match status" value="1"/>
</dbReference>
<dbReference type="RefSeq" id="WP_289824934.1">
    <property type="nucleotide sequence ID" value="NZ_JAUEIE010000003.1"/>
</dbReference>
<dbReference type="InterPro" id="IPR050738">
    <property type="entry name" value="Sulfatase"/>
</dbReference>
<protein>
    <submittedName>
        <fullName evidence="13">Sulfatase-like hydrolase/transferase</fullName>
    </submittedName>
</protein>
<dbReference type="GO" id="GO:0005576">
    <property type="term" value="C:extracellular region"/>
    <property type="evidence" value="ECO:0007669"/>
    <property type="project" value="UniProtKB-SubCell"/>
</dbReference>
<evidence type="ECO:0000256" key="10">
    <source>
        <dbReference type="SAM" id="MobiDB-lite"/>
    </source>
</evidence>
<feature type="modified residue" description="3-oxoalanine (Ser)" evidence="9">
    <location>
        <position position="72"/>
    </location>
</feature>
<comment type="subcellular location">
    <subcellularLocation>
        <location evidence="1">Cell envelope</location>
    </subcellularLocation>
    <subcellularLocation>
        <location evidence="2">Cell outer membrane</location>
    </subcellularLocation>
    <subcellularLocation>
        <location evidence="3">Secreted</location>
    </subcellularLocation>
</comment>
<dbReference type="SMART" id="SM00710">
    <property type="entry name" value="PbH1"/>
    <property type="match status" value="6"/>
</dbReference>
<evidence type="ECO:0000256" key="8">
    <source>
        <dbReference type="ARBA" id="ARBA00023237"/>
    </source>
</evidence>
<dbReference type="InterPro" id="IPR003368">
    <property type="entry name" value="POMP_repeat"/>
</dbReference>
<dbReference type="EMBL" id="JAUEIE010000003">
    <property type="protein sequence ID" value="MDN0022363.1"/>
    <property type="molecule type" value="Genomic_DNA"/>
</dbReference>
<gene>
    <name evidence="12" type="ORF">QVN81_04910</name>
    <name evidence="13" type="ORF">QVN84_05445</name>
</gene>
<proteinExistence type="inferred from homology"/>
<keyword evidence="8" id="KW-0998">Cell outer membrane</keyword>
<sequence length="1220" mass="131220">MDKRNLMLPVMVACGMPGFSQEKPNIIIVNVDDMGYSDPSCYGGDYVETPNIDRMAAEGIRFTQFYTSCPISSPSRTGLTTGMYPTRWGITTFLQDRAGNAANEQNDFLDPSAPSMARALKAGGYATGHFGKWHMGGGRDVKNAPSITRYGFDEYSSTWESPDPDPKLTSSNWIWAPTDEVKRWNRTAYFVDKTLDFLSRNKGKPCFVNLWPDDVHTPWVYENDEASQRESAESFSIVLKELDNQIGRLMQGLKDLGIDDNTIVIFTSDNGPAPAFDGHRTNSLRGQKGTLYEGGIRMPFIIRWPGVIEPGQVNGQSVLCAVDLFPSLCAIVGADLPSEYRLDGVDMSATLLGKEQAVRESPLFWEFGKTKKDRVSPHIAVREGDWKLLVNADGSSVELYDMKNDFNETVNLATSNPETAGRLKQKAIEWFGEAYRQYADHVIRVSADGDPTCAGDAWENATTLQHAVETASQFPSAQIWMKQGTYDVEASVNIDDVAIYGGFDGTERLLSERGWKANPTVIDGGGTVSPLRNFGLDRTVRTVLDGIIVQNGISGSADNGSGNGGGAILANGAKVRNCIFRNNRTADGKNGAALHCHMGTVTIENSLFVNNSSTGNGGAVQVGGGVTAKIINCTLVNNTSSGPGGAFGTGNDASNINIYNTLAWHNTGGDGSPSSYGQNTNKDGGGKIVSMNSAIESDSRKFADGDDVNHIMLSDNNTPDLQNPSQVTGYAGADMTDGEWGAYSYALSEQSLCVDAGNAALTSGLEYDLDMRRRLSGRQIDIGCYEYDNGEPSVTSPVIRVAVDGDNACDGASWDRATTIERAGELAGMYATAVDVWMKEGTYVLDQTLNVDKLRIYGGFDGTETALEERDWNEHHTVIDGGRKISPLRNSALESEVNTVLDGLIIQNGVNHDNANGNGNGGGAILTNGARVSKCIFRNNRTKNGKNGGALHCHVGKIHVDNSLFINNTSSGNGGAVQTGGGATAELVNCTFSNNKAASYGGALGTGNSTSDVNLYNCIAWNNMGHGTYESYGQNADIDGGGSVKSVNSAVESVSRKFGDGDDSGHVVLNRDVTPAFEACSSVSGCSYDEALWSDITGSSYMLTEGSICMDNGNDSFVEERYDLRGNLRISGECVDMGAYEFFPSTAVDKPEYRKAGVVYKNGRLVFTGTDVGDSFAIYSPDGIELRRGKITSDLFHMKYDGRGLILVNLNGNVSKLYVY</sequence>
<evidence type="ECO:0000313" key="15">
    <source>
        <dbReference type="Proteomes" id="UP001168478"/>
    </source>
</evidence>
<dbReference type="InterPro" id="IPR059226">
    <property type="entry name" value="Choice_anch_Q_dom"/>
</dbReference>
<dbReference type="InterPro" id="IPR012334">
    <property type="entry name" value="Pectin_lyas_fold"/>
</dbReference>
<dbReference type="SUPFAM" id="SSF51126">
    <property type="entry name" value="Pectin lyase-like"/>
    <property type="match status" value="2"/>
</dbReference>
<dbReference type="Proteomes" id="UP001168478">
    <property type="component" value="Unassembled WGS sequence"/>
</dbReference>
<evidence type="ECO:0000256" key="5">
    <source>
        <dbReference type="ARBA" id="ARBA00022525"/>
    </source>
</evidence>
<evidence type="ECO:0000259" key="11">
    <source>
        <dbReference type="Pfam" id="PF00884"/>
    </source>
</evidence>
<accession>A0AAW7JHI8</accession>
<evidence type="ECO:0000256" key="6">
    <source>
        <dbReference type="ARBA" id="ARBA00022729"/>
    </source>
</evidence>
<dbReference type="AlphaFoldDB" id="A0AAW7JHI8"/>
<evidence type="ECO:0000313" key="13">
    <source>
        <dbReference type="EMBL" id="MDN0024962.1"/>
    </source>
</evidence>
<dbReference type="Gene3D" id="3.40.720.10">
    <property type="entry name" value="Alkaline Phosphatase, subunit A"/>
    <property type="match status" value="1"/>
</dbReference>
<comment type="caution">
    <text evidence="13">The sequence shown here is derived from an EMBL/GenBank/DDBJ whole genome shotgun (WGS) entry which is preliminary data.</text>
</comment>
<comment type="PTM">
    <text evidence="9">The conversion to 3-oxoalanine (also known as C-formylglycine, FGly), of a serine or cysteine residue in prokaryotes and of a cysteine residue in eukaryotes, is critical for catalytic activity.</text>
</comment>
<dbReference type="NCBIfam" id="NF041518">
    <property type="entry name" value="choice_anch_Q"/>
    <property type="match status" value="1"/>
</dbReference>
<dbReference type="InterPro" id="IPR011050">
    <property type="entry name" value="Pectin_lyase_fold/virulence"/>
</dbReference>
<keyword evidence="14" id="KW-1185">Reference proteome</keyword>
<dbReference type="EMBL" id="JAUEIF010000003">
    <property type="protein sequence ID" value="MDN0024962.1"/>
    <property type="molecule type" value="Genomic_DNA"/>
</dbReference>
<dbReference type="Pfam" id="PF02415">
    <property type="entry name" value="Chlam_PMP"/>
    <property type="match status" value="1"/>
</dbReference>
<keyword evidence="5" id="KW-0964">Secreted</keyword>
<evidence type="ECO:0000256" key="4">
    <source>
        <dbReference type="ARBA" id="ARBA00008779"/>
    </source>
</evidence>
<evidence type="ECO:0000256" key="9">
    <source>
        <dbReference type="PIRSR" id="PIRSR600917-52"/>
    </source>
</evidence>
<dbReference type="InterPro" id="IPR017850">
    <property type="entry name" value="Alkaline_phosphatase_core_sf"/>
</dbReference>
<evidence type="ECO:0000313" key="12">
    <source>
        <dbReference type="EMBL" id="MDN0022363.1"/>
    </source>
</evidence>
<dbReference type="Gene3D" id="3.30.1120.10">
    <property type="match status" value="1"/>
</dbReference>
<dbReference type="SUPFAM" id="SSF53649">
    <property type="entry name" value="Alkaline phosphatase-like"/>
    <property type="match status" value="1"/>
</dbReference>
<dbReference type="Gene3D" id="2.160.20.10">
    <property type="entry name" value="Single-stranded right-handed beta-helix, Pectin lyase-like"/>
    <property type="match status" value="2"/>
</dbReference>
<dbReference type="PANTHER" id="PTHR42693">
    <property type="entry name" value="ARYLSULFATASE FAMILY MEMBER"/>
    <property type="match status" value="1"/>
</dbReference>
<evidence type="ECO:0000256" key="7">
    <source>
        <dbReference type="ARBA" id="ARBA00023136"/>
    </source>
</evidence>